<comment type="caution">
    <text evidence="2">The sequence shown here is derived from an EMBL/GenBank/DDBJ whole genome shotgun (WGS) entry which is preliminary data.</text>
</comment>
<gene>
    <name evidence="2" type="ORF">JCM19235_6606</name>
</gene>
<dbReference type="EMBL" id="BBMR01000002">
    <property type="protein sequence ID" value="GAL18053.1"/>
    <property type="molecule type" value="Genomic_DNA"/>
</dbReference>
<keyword evidence="3" id="KW-1185">Reference proteome</keyword>
<sequence length="50" mass="5683">MNHPHFLSTPIARQTQTKRQSTACPKELKRIALVKQMQKQGGLDAHTPCR</sequence>
<evidence type="ECO:0000256" key="1">
    <source>
        <dbReference type="SAM" id="MobiDB-lite"/>
    </source>
</evidence>
<feature type="region of interest" description="Disordered" evidence="1">
    <location>
        <begin position="1"/>
        <end position="23"/>
    </location>
</feature>
<evidence type="ECO:0000313" key="2">
    <source>
        <dbReference type="EMBL" id="GAL18053.1"/>
    </source>
</evidence>
<accession>A0A090RU35</accession>
<feature type="compositionally biased region" description="Polar residues" evidence="1">
    <location>
        <begin position="11"/>
        <end position="23"/>
    </location>
</feature>
<protein>
    <submittedName>
        <fullName evidence="2">Uncharacterized protein</fullName>
    </submittedName>
</protein>
<name>A0A090RU35_9VIBR</name>
<organism evidence="2 3">
    <name type="scientific">Vibrio maritimus</name>
    <dbReference type="NCBI Taxonomy" id="990268"/>
    <lineage>
        <taxon>Bacteria</taxon>
        <taxon>Pseudomonadati</taxon>
        <taxon>Pseudomonadota</taxon>
        <taxon>Gammaproteobacteria</taxon>
        <taxon>Vibrionales</taxon>
        <taxon>Vibrionaceae</taxon>
        <taxon>Vibrio</taxon>
    </lineage>
</organism>
<dbReference type="Proteomes" id="UP000029228">
    <property type="component" value="Unassembled WGS sequence"/>
</dbReference>
<dbReference type="OrthoDB" id="5882491at2"/>
<dbReference type="AlphaFoldDB" id="A0A090RU35"/>
<evidence type="ECO:0000313" key="3">
    <source>
        <dbReference type="Proteomes" id="UP000029228"/>
    </source>
</evidence>
<proteinExistence type="predicted"/>
<reference evidence="2 3" key="1">
    <citation type="submission" date="2014-09" db="EMBL/GenBank/DDBJ databases">
        <title>Vibrio maritimus JCM 19235. (C45) whole genome shotgun sequence.</title>
        <authorList>
            <person name="Sawabe T."/>
            <person name="Meirelles P."/>
            <person name="Nakanishi M."/>
            <person name="Sayaka M."/>
            <person name="Hattori M."/>
            <person name="Ohkuma M."/>
        </authorList>
    </citation>
    <scope>NUCLEOTIDE SEQUENCE [LARGE SCALE GENOMIC DNA]</scope>
    <source>
        <strain evidence="3">JCM19235</strain>
    </source>
</reference>